<gene>
    <name evidence="2" type="ORF">YM304_39670</name>
</gene>
<dbReference type="SUPFAM" id="SSF53474">
    <property type="entry name" value="alpha/beta-Hydrolases"/>
    <property type="match status" value="1"/>
</dbReference>
<dbReference type="Gene3D" id="3.40.50.1820">
    <property type="entry name" value="alpha/beta hydrolase"/>
    <property type="match status" value="1"/>
</dbReference>
<evidence type="ECO:0000313" key="3">
    <source>
        <dbReference type="Proteomes" id="UP000011863"/>
    </source>
</evidence>
<dbReference type="KEGG" id="aym:YM304_39670"/>
<evidence type="ECO:0000259" key="1">
    <source>
        <dbReference type="Pfam" id="PF00561"/>
    </source>
</evidence>
<reference evidence="2 3" key="1">
    <citation type="journal article" date="2013" name="Int. J. Syst. Evol. Microbiol.">
        <title>Ilumatobacter nonamiense sp. nov. and Ilumatobacter coccineum sp. nov., isolated from seashore sand.</title>
        <authorList>
            <person name="Matsumoto A."/>
            <person name="Kasai H."/>
            <person name="Matsuo Y."/>
            <person name="Shizuri Y."/>
            <person name="Ichikawa N."/>
            <person name="Fujita N."/>
            <person name="Omura S."/>
            <person name="Takahashi Y."/>
        </authorList>
    </citation>
    <scope>NUCLEOTIDE SEQUENCE [LARGE SCALE GENOMIC DNA]</scope>
    <source>
        <strain evidence="3">NBRC 103263 / KCTC 29153 / YM16-304</strain>
    </source>
</reference>
<dbReference type="InterPro" id="IPR029058">
    <property type="entry name" value="AB_hydrolase_fold"/>
</dbReference>
<keyword evidence="3" id="KW-1185">Reference proteome</keyword>
<dbReference type="AlphaFoldDB" id="A0A6C7ECU8"/>
<dbReference type="OrthoDB" id="3210844at2"/>
<dbReference type="InterPro" id="IPR050471">
    <property type="entry name" value="AB_hydrolase"/>
</dbReference>
<dbReference type="PANTHER" id="PTHR43433:SF10">
    <property type="entry name" value="AB HYDROLASE-1 DOMAIN-CONTAINING PROTEIN"/>
    <property type="match status" value="1"/>
</dbReference>
<sequence>MTILDIDGHQLWYERHGEGAPALAMGGWGTFCHGGLGAVPRAVRSSREVIVFDYPGVGQSSDGADRDSTTLQLAHDAIALLDHLGLTNIDIVGLVGLGACVGQQIAIHRPDLVRSLVMTGTWAQPDPTFNDQIDGLRRAHLEAGFETFQLLVASFSFTSEFYNENRDRLLGPTGAWGDLDGRAAAHSRLVDACLSHDVLDQLPSVTCPTFIVHAGRDMITRPDMTQIIENAMPNARGVLWPEIAHVIAGKDQKIQFDAMLNEFYDAVANGTHTPTTTPLNTKDAS</sequence>
<accession>A0A6C7ECU8</accession>
<proteinExistence type="predicted"/>
<protein>
    <submittedName>
        <fullName evidence="2">Putative hydrolase</fullName>
    </submittedName>
</protein>
<name>A0A6C7ECU8_ILUCY</name>
<dbReference type="EMBL" id="AP012057">
    <property type="protein sequence ID" value="BAN04281.1"/>
    <property type="molecule type" value="Genomic_DNA"/>
</dbReference>
<feature type="domain" description="AB hydrolase-1" evidence="1">
    <location>
        <begin position="31"/>
        <end position="245"/>
    </location>
</feature>
<dbReference type="PANTHER" id="PTHR43433">
    <property type="entry name" value="HYDROLASE, ALPHA/BETA FOLD FAMILY PROTEIN"/>
    <property type="match status" value="1"/>
</dbReference>
<dbReference type="Proteomes" id="UP000011863">
    <property type="component" value="Chromosome"/>
</dbReference>
<dbReference type="Pfam" id="PF00561">
    <property type="entry name" value="Abhydrolase_1"/>
    <property type="match status" value="1"/>
</dbReference>
<dbReference type="InterPro" id="IPR000073">
    <property type="entry name" value="AB_hydrolase_1"/>
</dbReference>
<dbReference type="RefSeq" id="WP_015443528.1">
    <property type="nucleotide sequence ID" value="NC_020520.1"/>
</dbReference>
<dbReference type="GO" id="GO:0016787">
    <property type="term" value="F:hydrolase activity"/>
    <property type="evidence" value="ECO:0007669"/>
    <property type="project" value="UniProtKB-KW"/>
</dbReference>
<organism evidence="2 3">
    <name type="scientific">Ilumatobacter coccineus (strain NBRC 103263 / KCTC 29153 / YM16-304)</name>
    <dbReference type="NCBI Taxonomy" id="1313172"/>
    <lineage>
        <taxon>Bacteria</taxon>
        <taxon>Bacillati</taxon>
        <taxon>Actinomycetota</taxon>
        <taxon>Acidimicrobiia</taxon>
        <taxon>Acidimicrobiales</taxon>
        <taxon>Ilumatobacteraceae</taxon>
        <taxon>Ilumatobacter</taxon>
    </lineage>
</organism>
<keyword evidence="2" id="KW-0378">Hydrolase</keyword>
<evidence type="ECO:0000313" key="2">
    <source>
        <dbReference type="EMBL" id="BAN04281.1"/>
    </source>
</evidence>